<comment type="subcellular location">
    <subcellularLocation>
        <location evidence="6">Membrane</location>
        <topology evidence="6">Single-pass type II membrane protein</topology>
    </subcellularLocation>
</comment>
<dbReference type="Proteomes" id="UP000034231">
    <property type="component" value="Unassembled WGS sequence"/>
</dbReference>
<dbReference type="PANTHER" id="PTHR43390">
    <property type="entry name" value="SIGNAL PEPTIDASE I"/>
    <property type="match status" value="1"/>
</dbReference>
<feature type="domain" description="Peptidase S26" evidence="8">
    <location>
        <begin position="193"/>
        <end position="340"/>
    </location>
</feature>
<evidence type="ECO:0000313" key="10">
    <source>
        <dbReference type="Proteomes" id="UP000034231"/>
    </source>
</evidence>
<dbReference type="Pfam" id="PF10502">
    <property type="entry name" value="Peptidase_S26"/>
    <property type="match status" value="1"/>
</dbReference>
<keyword evidence="6" id="KW-0645">Protease</keyword>
<dbReference type="CDD" id="cd05379">
    <property type="entry name" value="CAP_bacterial"/>
    <property type="match status" value="1"/>
</dbReference>
<dbReference type="InterPro" id="IPR000223">
    <property type="entry name" value="Pept_S26A_signal_pept_1"/>
</dbReference>
<keyword evidence="6" id="KW-1133">Transmembrane helix</keyword>
<dbReference type="PANTHER" id="PTHR43390:SF1">
    <property type="entry name" value="CHLOROPLAST PROCESSING PEPTIDASE"/>
    <property type="match status" value="1"/>
</dbReference>
<feature type="transmembrane region" description="Helical" evidence="6">
    <location>
        <begin position="117"/>
        <end position="139"/>
    </location>
</feature>
<dbReference type="Gene3D" id="2.10.109.10">
    <property type="entry name" value="Umud Fragment, subunit A"/>
    <property type="match status" value="1"/>
</dbReference>
<feature type="transmembrane region" description="Helical" evidence="6">
    <location>
        <begin position="176"/>
        <end position="198"/>
    </location>
</feature>
<feature type="active site" evidence="5">
    <location>
        <position position="262"/>
    </location>
</feature>
<evidence type="ECO:0000256" key="6">
    <source>
        <dbReference type="RuleBase" id="RU362042"/>
    </source>
</evidence>
<feature type="transmembrane region" description="Helical" evidence="6">
    <location>
        <begin position="86"/>
        <end position="105"/>
    </location>
</feature>
<dbReference type="NCBIfam" id="TIGR02227">
    <property type="entry name" value="sigpep_I_bact"/>
    <property type="match status" value="1"/>
</dbReference>
<dbReference type="AlphaFoldDB" id="A0A0G0I3P3"/>
<dbReference type="GO" id="GO:0009003">
    <property type="term" value="F:signal peptidase activity"/>
    <property type="evidence" value="ECO:0007669"/>
    <property type="project" value="UniProtKB-EC"/>
</dbReference>
<comment type="caution">
    <text evidence="9">The sequence shown here is derived from an EMBL/GenBank/DDBJ whole genome shotgun (WGS) entry which is preliminary data.</text>
</comment>
<feature type="active site" evidence="5">
    <location>
        <position position="211"/>
    </location>
</feature>
<comment type="catalytic activity">
    <reaction evidence="1 6">
        <text>Cleavage of hydrophobic, N-terminal signal or leader sequences from secreted and periplasmic proteins.</text>
        <dbReference type="EC" id="3.4.21.89"/>
    </reaction>
</comment>
<dbReference type="Pfam" id="PF00188">
    <property type="entry name" value="CAP"/>
    <property type="match status" value="1"/>
</dbReference>
<dbReference type="PRINTS" id="PR00727">
    <property type="entry name" value="LEADERPTASE"/>
</dbReference>
<evidence type="ECO:0000256" key="1">
    <source>
        <dbReference type="ARBA" id="ARBA00000677"/>
    </source>
</evidence>
<keyword evidence="6" id="KW-0812">Transmembrane</keyword>
<dbReference type="PATRIC" id="fig|1618488.3.peg.661"/>
<evidence type="ECO:0000256" key="2">
    <source>
        <dbReference type="ARBA" id="ARBA00009370"/>
    </source>
</evidence>
<dbReference type="SUPFAM" id="SSF51306">
    <property type="entry name" value="LexA/Signal peptidase"/>
    <property type="match status" value="1"/>
</dbReference>
<proteinExistence type="inferred from homology"/>
<dbReference type="GO" id="GO:0006465">
    <property type="term" value="P:signal peptide processing"/>
    <property type="evidence" value="ECO:0007669"/>
    <property type="project" value="InterPro"/>
</dbReference>
<comment type="caution">
    <text evidence="6">Lacks conserved residue(s) required for the propagation of feature annotation.</text>
</comment>
<evidence type="ECO:0000313" key="9">
    <source>
        <dbReference type="EMBL" id="KKQ49958.1"/>
    </source>
</evidence>
<evidence type="ECO:0000256" key="3">
    <source>
        <dbReference type="ARBA" id="ARBA00013208"/>
    </source>
</evidence>
<dbReference type="CDD" id="cd06530">
    <property type="entry name" value="S26_SPase_I"/>
    <property type="match status" value="1"/>
</dbReference>
<comment type="similarity">
    <text evidence="2 6">Belongs to the peptidase S26 family.</text>
</comment>
<accession>A0A0G0I3P3</accession>
<dbReference type="InterPro" id="IPR035940">
    <property type="entry name" value="CAP_sf"/>
</dbReference>
<keyword evidence="6" id="KW-0472">Membrane</keyword>
<feature type="domain" description="SCP" evidence="7">
    <location>
        <begin position="379"/>
        <end position="485"/>
    </location>
</feature>
<reference evidence="9 10" key="1">
    <citation type="journal article" date="2015" name="Nature">
        <title>rRNA introns, odd ribosomes, and small enigmatic genomes across a large radiation of phyla.</title>
        <authorList>
            <person name="Brown C.T."/>
            <person name="Hug L.A."/>
            <person name="Thomas B.C."/>
            <person name="Sharon I."/>
            <person name="Castelle C.J."/>
            <person name="Singh A."/>
            <person name="Wilkins M.J."/>
            <person name="Williams K.H."/>
            <person name="Banfield J.F."/>
        </authorList>
    </citation>
    <scope>NUCLEOTIDE SEQUENCE [LARGE SCALE GENOMIC DNA]</scope>
</reference>
<dbReference type="InterPro" id="IPR019758">
    <property type="entry name" value="Pept_S26A_signal_pept_1_CS"/>
</dbReference>
<organism evidence="9 10">
    <name type="scientific">Candidatus Shapirobacteria bacterium GW2011_GWE1_38_10</name>
    <dbReference type="NCBI Taxonomy" id="1618488"/>
    <lineage>
        <taxon>Bacteria</taxon>
        <taxon>Candidatus Shapironibacteriota</taxon>
    </lineage>
</organism>
<evidence type="ECO:0000256" key="4">
    <source>
        <dbReference type="ARBA" id="ARBA00022801"/>
    </source>
</evidence>
<evidence type="ECO:0000259" key="8">
    <source>
        <dbReference type="Pfam" id="PF10502"/>
    </source>
</evidence>
<keyword evidence="4 6" id="KW-0378">Hydrolase</keyword>
<dbReference type="InterPro" id="IPR036286">
    <property type="entry name" value="LexA/Signal_pep-like_sf"/>
</dbReference>
<evidence type="ECO:0000256" key="5">
    <source>
        <dbReference type="PIRSR" id="PIRSR600223-1"/>
    </source>
</evidence>
<dbReference type="GO" id="GO:0004252">
    <property type="term" value="F:serine-type endopeptidase activity"/>
    <property type="evidence" value="ECO:0007669"/>
    <property type="project" value="InterPro"/>
</dbReference>
<protein>
    <recommendedName>
        <fullName evidence="3 6">Signal peptidase I</fullName>
        <ecNumber evidence="3 6">3.4.21.89</ecNumber>
    </recommendedName>
</protein>
<dbReference type="EMBL" id="LBTX01000010">
    <property type="protein sequence ID" value="KKQ49958.1"/>
    <property type="molecule type" value="Genomic_DNA"/>
</dbReference>
<dbReference type="EC" id="3.4.21.89" evidence="3 6"/>
<sequence>MFCRSCGKKISPKSIFCEYCGEKQKKINTNKINKTSKHIWACDFCGKEFKTKLESDKHEKTCLENPINSKKKNTSKFKKIANSSRIIWFLSMVVFGIVASVLSVSVDKNFENLLSKIGLISIFIVGILAFLSMCLSFALHYSFTSSKGKNFLSRVIKLILNIIFLPLVIMRNLGDSLFGFFILLPMWLLGMFSFLYFFGFVPTSRSVSGNSMDPTIQNEENVKMYGFSLINKIINTPQKGDIVIFSSGRTADNQGQINDYIKRVIATEGDQIEIRDGYLYLNDQISNEPYTASARSTFGGLFLKECKKNTVPSGYVFVMGDNRKRSKDSREIGFVSINEINSILPVNKQSKFNDRQRDASRDQDGHGLPSFNLDDYYLKINKIRTDNGLKTLKRNEKLEKAALARAKSIVDNKEVEKFGENDKGKYPFEKAIRDSGYSNILTGEISTTGYYDAEELSNYWLDYETKKNLLDKQYQDTGIAAYVGKIDDCEVQVIVQEFGGYVPPNYSKSTIDSWRDVVNHLNSIIPSWENAKGWSSMNQEDLSKLLELLYREKTIASNILTKMESGKWLTNQESQSIDEYNSLANQSSALANKLNNQ</sequence>
<dbReference type="InterPro" id="IPR019533">
    <property type="entry name" value="Peptidase_S26"/>
</dbReference>
<evidence type="ECO:0000259" key="7">
    <source>
        <dbReference type="Pfam" id="PF00188"/>
    </source>
</evidence>
<dbReference type="GO" id="GO:0016020">
    <property type="term" value="C:membrane"/>
    <property type="evidence" value="ECO:0007669"/>
    <property type="project" value="UniProtKB-SubCell"/>
</dbReference>
<feature type="transmembrane region" description="Helical" evidence="6">
    <location>
        <begin position="151"/>
        <end position="170"/>
    </location>
</feature>
<dbReference type="Gene3D" id="3.40.33.10">
    <property type="entry name" value="CAP"/>
    <property type="match status" value="1"/>
</dbReference>
<dbReference type="InterPro" id="IPR014044">
    <property type="entry name" value="CAP_dom"/>
</dbReference>
<name>A0A0G0I3P3_9BACT</name>
<gene>
    <name evidence="9" type="ORF">US68_C0010G0092</name>
</gene>
<dbReference type="PROSITE" id="PS00761">
    <property type="entry name" value="SPASE_I_3"/>
    <property type="match status" value="1"/>
</dbReference>